<dbReference type="Gene3D" id="1.10.238.10">
    <property type="entry name" value="EF-hand"/>
    <property type="match status" value="1"/>
</dbReference>
<dbReference type="PROSITE" id="PS50222">
    <property type="entry name" value="EF_HAND_2"/>
    <property type="match status" value="1"/>
</dbReference>
<dbReference type="Pfam" id="PF13499">
    <property type="entry name" value="EF-hand_7"/>
    <property type="match status" value="1"/>
</dbReference>
<evidence type="ECO:0000256" key="1">
    <source>
        <dbReference type="ARBA" id="ARBA00022837"/>
    </source>
</evidence>
<reference evidence="3" key="1">
    <citation type="submission" date="2025-08" db="UniProtKB">
        <authorList>
            <consortium name="Ensembl"/>
        </authorList>
    </citation>
    <scope>IDENTIFICATION</scope>
</reference>
<accession>A0A8C4Q751</accession>
<dbReference type="CDD" id="cd00051">
    <property type="entry name" value="EFh"/>
    <property type="match status" value="1"/>
</dbReference>
<dbReference type="GO" id="GO:0005509">
    <property type="term" value="F:calcium ion binding"/>
    <property type="evidence" value="ECO:0007669"/>
    <property type="project" value="InterPro"/>
</dbReference>
<evidence type="ECO:0000313" key="4">
    <source>
        <dbReference type="Proteomes" id="UP000694388"/>
    </source>
</evidence>
<evidence type="ECO:0000313" key="3">
    <source>
        <dbReference type="Ensembl" id="ENSEBUP00000011042.1"/>
    </source>
</evidence>
<dbReference type="Proteomes" id="UP000694388">
    <property type="component" value="Unplaced"/>
</dbReference>
<dbReference type="Ensembl" id="ENSEBUT00000011600.1">
    <property type="protein sequence ID" value="ENSEBUP00000011042.1"/>
    <property type="gene ID" value="ENSEBUG00000007094.1"/>
</dbReference>
<protein>
    <recommendedName>
        <fullName evidence="2">EF-hand domain-containing protein</fullName>
    </recommendedName>
</protein>
<organism evidence="3 4">
    <name type="scientific">Eptatretus burgeri</name>
    <name type="common">Inshore hagfish</name>
    <dbReference type="NCBI Taxonomy" id="7764"/>
    <lineage>
        <taxon>Eukaryota</taxon>
        <taxon>Metazoa</taxon>
        <taxon>Chordata</taxon>
        <taxon>Craniata</taxon>
        <taxon>Vertebrata</taxon>
        <taxon>Cyclostomata</taxon>
        <taxon>Myxini</taxon>
        <taxon>Myxiniformes</taxon>
        <taxon>Myxinidae</taxon>
        <taxon>Eptatretinae</taxon>
        <taxon>Eptatretus</taxon>
    </lineage>
</organism>
<dbReference type="PROSITE" id="PS00018">
    <property type="entry name" value="EF_HAND_1"/>
    <property type="match status" value="1"/>
</dbReference>
<evidence type="ECO:0000259" key="2">
    <source>
        <dbReference type="PROSITE" id="PS50222"/>
    </source>
</evidence>
<sequence>MKPLQRNQDGYLDRGKLEAILGMTEETVSTIEIDELMRDGDKNNDGRIDFDEFLKMMENVPV</sequence>
<keyword evidence="1" id="KW-0106">Calcium</keyword>
<dbReference type="InterPro" id="IPR011992">
    <property type="entry name" value="EF-hand-dom_pair"/>
</dbReference>
<keyword evidence="4" id="KW-1185">Reference proteome</keyword>
<name>A0A8C4Q751_EPTBU</name>
<feature type="domain" description="EF-hand" evidence="2">
    <location>
        <begin position="28"/>
        <end position="62"/>
    </location>
</feature>
<dbReference type="SUPFAM" id="SSF47473">
    <property type="entry name" value="EF-hand"/>
    <property type="match status" value="1"/>
</dbReference>
<reference evidence="3" key="2">
    <citation type="submission" date="2025-09" db="UniProtKB">
        <authorList>
            <consortium name="Ensembl"/>
        </authorList>
    </citation>
    <scope>IDENTIFICATION</scope>
</reference>
<dbReference type="InterPro" id="IPR002048">
    <property type="entry name" value="EF_hand_dom"/>
</dbReference>
<dbReference type="AlphaFoldDB" id="A0A8C4Q751"/>
<dbReference type="InterPro" id="IPR018247">
    <property type="entry name" value="EF_Hand_1_Ca_BS"/>
</dbReference>
<dbReference type="SMART" id="SM00054">
    <property type="entry name" value="EFh"/>
    <property type="match status" value="1"/>
</dbReference>
<proteinExistence type="predicted"/>